<dbReference type="AlphaFoldDB" id="A0A444ME83"/>
<name>A0A444ME83_9RHOB</name>
<dbReference type="InterPro" id="IPR013786">
    <property type="entry name" value="AcylCoA_DH/ox_N"/>
</dbReference>
<dbReference type="InterPro" id="IPR037069">
    <property type="entry name" value="AcylCoA_DH/ox_N_sf"/>
</dbReference>
<dbReference type="Pfam" id="PF02771">
    <property type="entry name" value="Acyl-CoA_dh_N"/>
    <property type="match status" value="1"/>
</dbReference>
<dbReference type="InterPro" id="IPR009100">
    <property type="entry name" value="AcylCoA_DH/oxidase_NM_dom_sf"/>
</dbReference>
<evidence type="ECO:0000256" key="5">
    <source>
        <dbReference type="ARBA" id="ARBA00023002"/>
    </source>
</evidence>
<evidence type="ECO:0000256" key="6">
    <source>
        <dbReference type="RuleBase" id="RU362125"/>
    </source>
</evidence>
<dbReference type="OrthoDB" id="9775090at2"/>
<organism evidence="10 11">
    <name type="scientific">Falsigemmobacter intermedius</name>
    <dbReference type="NCBI Taxonomy" id="1553448"/>
    <lineage>
        <taxon>Bacteria</taxon>
        <taxon>Pseudomonadati</taxon>
        <taxon>Pseudomonadota</taxon>
        <taxon>Alphaproteobacteria</taxon>
        <taxon>Rhodobacterales</taxon>
        <taxon>Paracoccaceae</taxon>
        <taxon>Falsigemmobacter</taxon>
    </lineage>
</organism>
<evidence type="ECO:0000259" key="9">
    <source>
        <dbReference type="Pfam" id="PF02771"/>
    </source>
</evidence>
<evidence type="ECO:0000313" key="10">
    <source>
        <dbReference type="EMBL" id="RWY43200.1"/>
    </source>
</evidence>
<dbReference type="Gene3D" id="2.40.110.10">
    <property type="entry name" value="Butyryl-CoA Dehydrogenase, subunit A, domain 2"/>
    <property type="match status" value="1"/>
</dbReference>
<keyword evidence="3 6" id="KW-0285">Flavoprotein</keyword>
<dbReference type="InterPro" id="IPR006089">
    <property type="entry name" value="Acyl-CoA_DH_CS"/>
</dbReference>
<dbReference type="FunFam" id="2.40.110.10:FF:000015">
    <property type="entry name" value="Acyl-CoA dehydrogenase"/>
    <property type="match status" value="1"/>
</dbReference>
<dbReference type="Pfam" id="PF00441">
    <property type="entry name" value="Acyl-CoA_dh_1"/>
    <property type="match status" value="1"/>
</dbReference>
<evidence type="ECO:0000259" key="8">
    <source>
        <dbReference type="Pfam" id="PF02770"/>
    </source>
</evidence>
<comment type="cofactor">
    <cofactor evidence="1 6">
        <name>FAD</name>
        <dbReference type="ChEBI" id="CHEBI:57692"/>
    </cofactor>
</comment>
<comment type="caution">
    <text evidence="10">The sequence shown here is derived from an EMBL/GenBank/DDBJ whole genome shotgun (WGS) entry which is preliminary data.</text>
</comment>
<feature type="domain" description="Acyl-CoA dehydrogenase/oxidase C-terminal" evidence="7">
    <location>
        <begin position="410"/>
        <end position="559"/>
    </location>
</feature>
<keyword evidence="4 6" id="KW-0274">FAD</keyword>
<dbReference type="EMBL" id="SBLC01000005">
    <property type="protein sequence ID" value="RWY43200.1"/>
    <property type="molecule type" value="Genomic_DNA"/>
</dbReference>
<dbReference type="RefSeq" id="WP_128487035.1">
    <property type="nucleotide sequence ID" value="NZ_JBHLXB010000008.1"/>
</dbReference>
<evidence type="ECO:0000313" key="11">
    <source>
        <dbReference type="Proteomes" id="UP000287168"/>
    </source>
</evidence>
<evidence type="ECO:0000256" key="2">
    <source>
        <dbReference type="ARBA" id="ARBA00009347"/>
    </source>
</evidence>
<feature type="domain" description="Acyl-CoA dehydrogenase/oxidase N-terminal" evidence="9">
    <location>
        <begin position="177"/>
        <end position="288"/>
    </location>
</feature>
<feature type="domain" description="Acyl-CoA oxidase/dehydrogenase middle" evidence="8">
    <location>
        <begin position="294"/>
        <end position="395"/>
    </location>
</feature>
<reference evidence="10 11" key="1">
    <citation type="journal article" date="2015" name="Int. J. Syst. Evol. Microbiol.">
        <title>Gemmobacter intermedius sp. nov., isolated from a white stork (Ciconia ciconia).</title>
        <authorList>
            <person name="Kampfer P."/>
            <person name="Jerzak L."/>
            <person name="Wilharm G."/>
            <person name="Golke J."/>
            <person name="Busse H.J."/>
            <person name="Glaeser S.P."/>
        </authorList>
    </citation>
    <scope>NUCLEOTIDE SEQUENCE [LARGE SCALE GENOMIC DNA]</scope>
    <source>
        <strain evidence="10 11">119/4</strain>
    </source>
</reference>
<gene>
    <name evidence="10" type="ORF">EP867_04615</name>
</gene>
<proteinExistence type="inferred from homology"/>
<dbReference type="InterPro" id="IPR036250">
    <property type="entry name" value="AcylCo_DH-like_C"/>
</dbReference>
<dbReference type="InterPro" id="IPR006091">
    <property type="entry name" value="Acyl-CoA_Oxase/DH_mid-dom"/>
</dbReference>
<dbReference type="Pfam" id="PF02770">
    <property type="entry name" value="Acyl-CoA_dh_M"/>
    <property type="match status" value="1"/>
</dbReference>
<dbReference type="PANTHER" id="PTHR43884">
    <property type="entry name" value="ACYL-COA DEHYDROGENASE"/>
    <property type="match status" value="1"/>
</dbReference>
<dbReference type="Gene3D" id="1.20.140.10">
    <property type="entry name" value="Butyryl-CoA Dehydrogenase, subunit A, domain 3"/>
    <property type="match status" value="1"/>
</dbReference>
<keyword evidence="11" id="KW-1185">Reference proteome</keyword>
<dbReference type="PROSITE" id="PS00073">
    <property type="entry name" value="ACYL_COA_DH_2"/>
    <property type="match status" value="1"/>
</dbReference>
<comment type="similarity">
    <text evidence="2 6">Belongs to the acyl-CoA dehydrogenase family.</text>
</comment>
<evidence type="ECO:0000256" key="3">
    <source>
        <dbReference type="ARBA" id="ARBA00022630"/>
    </source>
</evidence>
<evidence type="ECO:0000259" key="7">
    <source>
        <dbReference type="Pfam" id="PF00441"/>
    </source>
</evidence>
<dbReference type="InterPro" id="IPR046373">
    <property type="entry name" value="Acyl-CoA_Oxase/DH_mid-dom_sf"/>
</dbReference>
<dbReference type="GO" id="GO:0003995">
    <property type="term" value="F:acyl-CoA dehydrogenase activity"/>
    <property type="evidence" value="ECO:0007669"/>
    <property type="project" value="InterPro"/>
</dbReference>
<dbReference type="SUPFAM" id="SSF47203">
    <property type="entry name" value="Acyl-CoA dehydrogenase C-terminal domain-like"/>
    <property type="match status" value="1"/>
</dbReference>
<dbReference type="SUPFAM" id="SSF56645">
    <property type="entry name" value="Acyl-CoA dehydrogenase NM domain-like"/>
    <property type="match status" value="1"/>
</dbReference>
<keyword evidence="5 6" id="KW-0560">Oxidoreductase</keyword>
<evidence type="ECO:0000256" key="4">
    <source>
        <dbReference type="ARBA" id="ARBA00022827"/>
    </source>
</evidence>
<dbReference type="Proteomes" id="UP000287168">
    <property type="component" value="Unassembled WGS sequence"/>
</dbReference>
<protein>
    <submittedName>
        <fullName evidence="10">Acyl-CoA dehydrogenase</fullName>
    </submittedName>
</protein>
<dbReference type="FunFam" id="1.20.140.10:FF:000001">
    <property type="entry name" value="Acyl-CoA dehydrogenase"/>
    <property type="match status" value="1"/>
</dbReference>
<dbReference type="GO" id="GO:0050660">
    <property type="term" value="F:flavin adenine dinucleotide binding"/>
    <property type="evidence" value="ECO:0007669"/>
    <property type="project" value="InterPro"/>
</dbReference>
<sequence length="560" mass="61143">MAEDGRMSDQRVAVLGDLEALCSAVQAPLQGLLALAKDKLRAAVTEEGRISAKRLEAEQRAAHGLSWIATYVEALAQMEAWSGRLRAEGRFGEMEQLLLQIGAGEYLAQLFGGLPMTQGEILRLSDLWITAAEAARFRTPEVEALIAGNSVPARARLMALMRENQGRATFGATGLDDELEMIRDQFRRFSDEKVIPHAHEWHLKDELIPMEIVRELSDLGVFGLTIPENLGGLGLSKASMVVVSEELSRGYIGVGSLGTRSEIAAELILCGGTDEQKSYWLPKIASGEILPTAVFTEPNTGSDLGSLRTRAVKAETGDWEITGNKTWITHAARAHVMTLLARTDPATTDYRGLSMFLAEKTPGDDADPFPTPGMTGGEIEVLGYRGMKEYELGFDGFKVKAENLLGGVPGQGFKQLMQTFESARIQTAARAIGVAQNALEVGLQYAEDRKQFGKSLVEFPRVADKLVMMAVEIMIARQLTYYSAWQKDHDRRCDLEAGMAKLLGARVAWAAADNAVQIHGGNGFALEYTISRILCDARILNIFEGAGEIQAQVIARRLLD</sequence>
<evidence type="ECO:0000256" key="1">
    <source>
        <dbReference type="ARBA" id="ARBA00001974"/>
    </source>
</evidence>
<dbReference type="Gene3D" id="1.10.540.10">
    <property type="entry name" value="Acyl-CoA dehydrogenase/oxidase, N-terminal domain"/>
    <property type="match status" value="1"/>
</dbReference>
<dbReference type="PANTHER" id="PTHR43884:SF25">
    <property type="entry name" value="ACYL-COA DEHYDROGENASE YDBM-RELATED"/>
    <property type="match status" value="1"/>
</dbReference>
<dbReference type="InterPro" id="IPR009075">
    <property type="entry name" value="AcylCo_DH/oxidase_C"/>
</dbReference>
<accession>A0A444ME83</accession>